<dbReference type="InterPro" id="IPR012337">
    <property type="entry name" value="RNaseH-like_sf"/>
</dbReference>
<dbReference type="GO" id="GO:0004523">
    <property type="term" value="F:RNA-DNA hybrid ribonuclease activity"/>
    <property type="evidence" value="ECO:0007669"/>
    <property type="project" value="InterPro"/>
</dbReference>
<dbReference type="VEuPathDB" id="FungiDB:RhiirA1_443829"/>
<dbReference type="VEuPathDB" id="FungiDB:RhiirFUN_016952"/>
<feature type="domain" description="RNase H type-1" evidence="1">
    <location>
        <begin position="266"/>
        <end position="412"/>
    </location>
</feature>
<dbReference type="EMBL" id="LLXI01000697">
    <property type="protein sequence ID" value="PKY49031.1"/>
    <property type="molecule type" value="Genomic_DNA"/>
</dbReference>
<proteinExistence type="predicted"/>
<reference evidence="2 3" key="1">
    <citation type="submission" date="2015-10" db="EMBL/GenBank/DDBJ databases">
        <title>Genome analyses suggest a sexual origin of heterokaryosis in a supposedly ancient asexual fungus.</title>
        <authorList>
            <person name="Ropars J."/>
            <person name="Sedzielewska K."/>
            <person name="Noel J."/>
            <person name="Charron P."/>
            <person name="Farinelli L."/>
            <person name="Marton T."/>
            <person name="Kruger M."/>
            <person name="Pelin A."/>
            <person name="Brachmann A."/>
            <person name="Corradi N."/>
        </authorList>
    </citation>
    <scope>NUCLEOTIDE SEQUENCE [LARGE SCALE GENOMIC DNA]</scope>
    <source>
        <strain evidence="2 3">A4</strain>
    </source>
</reference>
<dbReference type="PROSITE" id="PS50879">
    <property type="entry name" value="RNASE_H_1"/>
    <property type="match status" value="1"/>
</dbReference>
<dbReference type="Gene3D" id="3.30.420.10">
    <property type="entry name" value="Ribonuclease H-like superfamily/Ribonuclease H"/>
    <property type="match status" value="1"/>
</dbReference>
<dbReference type="SUPFAM" id="SSF53098">
    <property type="entry name" value="Ribonuclease H-like"/>
    <property type="match status" value="1"/>
</dbReference>
<sequence>MFLDQVITIDSAYLLEYKKIKEQLQNKQGREPRWYKFLKDHITLSDTGRLNFEIPTPLIQNPMVSRPVIPPVATEPIHLKGKPKWVTIWIPEISDIVYGRIITTTHYPNSIPISYIEHWINQDVSNDSRIRTPRSQPTSIVPCQGCAQHYCHYIGSCKPKCIIQVKHLQLLSITALSKKKNESIIPIAKQRHNTFNILQYSHPHYRLLAFNDHLIRNGQTLPVSTLPSNPPSLTSLPSVNYRLITNLISEQNIVNELKHKADLLAPFTSLIFYTDGSYNQEFTSTEFQMGYGWIISNIPNVDITYNGAAEYFPSSTKAEILAILTALIVCPLKGSIDIFTDSQAAIDSFYKSRNLHSISPRRFNKINNNILWSTIHHIIEQLKLTIKLHKVKAHSGNTFNDKADELAKKGRIDSKAATKILHDHLPSQNVTIMWNEEIPLDKDVRKCIGTILNYKKLEDHLNHPSLSFIKNATKNNLIDWSFTTRWFNYNGRNDSTSTLHTKDTRWKIRCSTLTLPTLDIMSRNYPILINNDNIACLMCGECTETNAHFWECPFIQTDVRNYFVQIGDQLIALLKSHADIHSLTINDTIKYSTTFGWAYRSTPMHPTALLFLKSYITNDLVDLFRKHFNHTKTIIRHIFPFIHDVSTRIFKTLWKKRNDKWKIRRSELGLTKSSFKDYRRNHRQNSSITLTRNPRNRTHQLNCSYINPFNDFRNFRLHNDFLYILFSSSNFT</sequence>
<dbReference type="AlphaFoldDB" id="A0A2I1GQX2"/>
<dbReference type="InterPro" id="IPR036397">
    <property type="entry name" value="RNaseH_sf"/>
</dbReference>
<evidence type="ECO:0000259" key="1">
    <source>
        <dbReference type="PROSITE" id="PS50879"/>
    </source>
</evidence>
<dbReference type="GO" id="GO:0003676">
    <property type="term" value="F:nucleic acid binding"/>
    <property type="evidence" value="ECO:0007669"/>
    <property type="project" value="InterPro"/>
</dbReference>
<dbReference type="VEuPathDB" id="FungiDB:FUN_014128"/>
<name>A0A2I1GQX2_9GLOM</name>
<evidence type="ECO:0000313" key="3">
    <source>
        <dbReference type="Proteomes" id="UP000234323"/>
    </source>
</evidence>
<dbReference type="VEuPathDB" id="FungiDB:RhiirFUN_016953"/>
<keyword evidence="3" id="KW-1185">Reference proteome</keyword>
<dbReference type="Proteomes" id="UP000234323">
    <property type="component" value="Unassembled WGS sequence"/>
</dbReference>
<accession>A0A2I1GQX2</accession>
<dbReference type="CDD" id="cd09276">
    <property type="entry name" value="Rnase_HI_RT_non_LTR"/>
    <property type="match status" value="1"/>
</dbReference>
<gene>
    <name evidence="2" type="ORF">RhiirA4_526648</name>
</gene>
<evidence type="ECO:0000313" key="2">
    <source>
        <dbReference type="EMBL" id="PKY49031.1"/>
    </source>
</evidence>
<dbReference type="InterPro" id="IPR002156">
    <property type="entry name" value="RNaseH_domain"/>
</dbReference>
<comment type="caution">
    <text evidence="2">The sequence shown here is derived from an EMBL/GenBank/DDBJ whole genome shotgun (WGS) entry which is preliminary data.</text>
</comment>
<dbReference type="Pfam" id="PF00075">
    <property type="entry name" value="RNase_H"/>
    <property type="match status" value="1"/>
</dbReference>
<protein>
    <recommendedName>
        <fullName evidence="1">RNase H type-1 domain-containing protein</fullName>
    </recommendedName>
</protein>
<organism evidence="2 3">
    <name type="scientific">Rhizophagus irregularis</name>
    <dbReference type="NCBI Taxonomy" id="588596"/>
    <lineage>
        <taxon>Eukaryota</taxon>
        <taxon>Fungi</taxon>
        <taxon>Fungi incertae sedis</taxon>
        <taxon>Mucoromycota</taxon>
        <taxon>Glomeromycotina</taxon>
        <taxon>Glomeromycetes</taxon>
        <taxon>Glomerales</taxon>
        <taxon>Glomeraceae</taxon>
        <taxon>Rhizophagus</taxon>
    </lineage>
</organism>